<keyword evidence="1" id="KW-0732">Signal</keyword>
<sequence>MASNLRKKGLAAAAVAGVAASVMVGTPALAISDGCSLTSVGSLTSCQSLYINANYSGHFIDWRVCGGTLGTNWRVRDYTGGVVVGSGIVNTAQCKSGRINGLYSIYRIELYAGTPGASGTIDNV</sequence>
<comment type="caution">
    <text evidence="2">The sequence shown here is derived from an EMBL/GenBank/DDBJ whole genome shotgun (WGS) entry which is preliminary data.</text>
</comment>
<protein>
    <submittedName>
        <fullName evidence="2">Uncharacterized protein</fullName>
    </submittedName>
</protein>
<proteinExistence type="predicted"/>
<dbReference type="Proteomes" id="UP001595867">
    <property type="component" value="Unassembled WGS sequence"/>
</dbReference>
<keyword evidence="3" id="KW-1185">Reference proteome</keyword>
<gene>
    <name evidence="2" type="ORF">ACFO0C_02555</name>
</gene>
<evidence type="ECO:0000313" key="2">
    <source>
        <dbReference type="EMBL" id="MFC4063797.1"/>
    </source>
</evidence>
<evidence type="ECO:0000313" key="3">
    <source>
        <dbReference type="Proteomes" id="UP001595867"/>
    </source>
</evidence>
<feature type="signal peptide" evidence="1">
    <location>
        <begin position="1"/>
        <end position="30"/>
    </location>
</feature>
<organism evidence="2 3">
    <name type="scientific">Actinoplanes subglobosus</name>
    <dbReference type="NCBI Taxonomy" id="1547892"/>
    <lineage>
        <taxon>Bacteria</taxon>
        <taxon>Bacillati</taxon>
        <taxon>Actinomycetota</taxon>
        <taxon>Actinomycetes</taxon>
        <taxon>Micromonosporales</taxon>
        <taxon>Micromonosporaceae</taxon>
        <taxon>Actinoplanes</taxon>
    </lineage>
</organism>
<reference evidence="3" key="1">
    <citation type="journal article" date="2019" name="Int. J. Syst. Evol. Microbiol.">
        <title>The Global Catalogue of Microorganisms (GCM) 10K type strain sequencing project: providing services to taxonomists for standard genome sequencing and annotation.</title>
        <authorList>
            <consortium name="The Broad Institute Genomics Platform"/>
            <consortium name="The Broad Institute Genome Sequencing Center for Infectious Disease"/>
            <person name="Wu L."/>
            <person name="Ma J."/>
        </authorList>
    </citation>
    <scope>NUCLEOTIDE SEQUENCE [LARGE SCALE GENOMIC DNA]</scope>
    <source>
        <strain evidence="3">TBRC 5832</strain>
    </source>
</reference>
<feature type="chain" id="PRO_5045219831" evidence="1">
    <location>
        <begin position="31"/>
        <end position="124"/>
    </location>
</feature>
<dbReference type="RefSeq" id="WP_378064835.1">
    <property type="nucleotide sequence ID" value="NZ_JBHSBL010000003.1"/>
</dbReference>
<evidence type="ECO:0000256" key="1">
    <source>
        <dbReference type="SAM" id="SignalP"/>
    </source>
</evidence>
<accession>A0ABV8IIF6</accession>
<dbReference type="EMBL" id="JBHSBL010000003">
    <property type="protein sequence ID" value="MFC4063797.1"/>
    <property type="molecule type" value="Genomic_DNA"/>
</dbReference>
<name>A0ABV8IIF6_9ACTN</name>